<feature type="region of interest" description="Disordered" evidence="1">
    <location>
        <begin position="1"/>
        <end position="21"/>
    </location>
</feature>
<dbReference type="PANTHER" id="PTHR43757">
    <property type="entry name" value="AMINOMETHYLTRANSFERASE"/>
    <property type="match status" value="1"/>
</dbReference>
<dbReference type="Gene3D" id="3.30.1360.120">
    <property type="entry name" value="Probable tRNA modification gtpase trme, domain 1"/>
    <property type="match status" value="1"/>
</dbReference>
<keyword evidence="5" id="KW-1185">Reference proteome</keyword>
<dbReference type="InterPro" id="IPR028896">
    <property type="entry name" value="GcvT/YgfZ/DmdA"/>
</dbReference>
<feature type="domain" description="Aminomethyltransferase C-terminal" evidence="3">
    <location>
        <begin position="335"/>
        <end position="403"/>
    </location>
</feature>
<comment type="caution">
    <text evidence="4">The sequence shown here is derived from an EMBL/GenBank/DDBJ whole genome shotgun (WGS) entry which is preliminary data.</text>
</comment>
<name>A0ABW0WDQ3_STRNO</name>
<dbReference type="InterPro" id="IPR027266">
    <property type="entry name" value="TrmE/GcvT-like"/>
</dbReference>
<sequence>MTNVSAKGADPNFPSVDQSDRTVPVNLRQTGRPDIKLLISTRARKSPYWHLAIEAGCWRAEVYNRMYLPRGYVPEEDGGSAAEYEALTQRVTLWDIAAARQIRVQGPEATEFVNYVVTRDVTRLAAMRAAYVVLCDSNGRMINDPLLLKISPEEYWFSISDSDLSLWLKGVNVGKGFDVRIQELDVSPVQIQGAKANELMADLIGDVASEMPAFGLAETEIDGLPVLVSRTGFSGEAGYEVYLKNSSIHAERMWDAILRAGEKYGLLVTGPIQPHRITSGILAWGQDVDNEMVPFQVGLASHIPRKKASDYIGREALERMRDDIAAGNPPYKLTMVGLKMEGDPIQGYLSDFWLVAPSPDSEPVGFVTSASFAPKLQANVALARLPIELAEPGTRVYVSQPTGDSTTKSVPAVVSAFPIE</sequence>
<dbReference type="Proteomes" id="UP001596065">
    <property type="component" value="Unassembled WGS sequence"/>
</dbReference>
<dbReference type="Pfam" id="PF08669">
    <property type="entry name" value="GCV_T_C"/>
    <property type="match status" value="1"/>
</dbReference>
<dbReference type="PANTHER" id="PTHR43757:SF2">
    <property type="entry name" value="AMINOMETHYLTRANSFERASE, MITOCHONDRIAL"/>
    <property type="match status" value="1"/>
</dbReference>
<reference evidence="5" key="1">
    <citation type="journal article" date="2019" name="Int. J. Syst. Evol. Microbiol.">
        <title>The Global Catalogue of Microorganisms (GCM) 10K type strain sequencing project: providing services to taxonomists for standard genome sequencing and annotation.</title>
        <authorList>
            <consortium name="The Broad Institute Genomics Platform"/>
            <consortium name="The Broad Institute Genome Sequencing Center for Infectious Disease"/>
            <person name="Wu L."/>
            <person name="Ma J."/>
        </authorList>
    </citation>
    <scope>NUCLEOTIDE SEQUENCE [LARGE SCALE GENOMIC DNA]</scope>
    <source>
        <strain evidence="5">KCTC 5701</strain>
    </source>
</reference>
<dbReference type="InterPro" id="IPR029043">
    <property type="entry name" value="GcvT/YgfZ_C"/>
</dbReference>
<proteinExistence type="predicted"/>
<dbReference type="RefSeq" id="WP_344347870.1">
    <property type="nucleotide sequence ID" value="NZ_BAAASM010000013.1"/>
</dbReference>
<dbReference type="SUPFAM" id="SSF101790">
    <property type="entry name" value="Aminomethyltransferase beta-barrel domain"/>
    <property type="match status" value="1"/>
</dbReference>
<evidence type="ECO:0000313" key="4">
    <source>
        <dbReference type="EMBL" id="MFC5656382.1"/>
    </source>
</evidence>
<evidence type="ECO:0000259" key="2">
    <source>
        <dbReference type="Pfam" id="PF01571"/>
    </source>
</evidence>
<evidence type="ECO:0000259" key="3">
    <source>
        <dbReference type="Pfam" id="PF08669"/>
    </source>
</evidence>
<dbReference type="InterPro" id="IPR006222">
    <property type="entry name" value="GCVT_N"/>
</dbReference>
<dbReference type="Pfam" id="PF01571">
    <property type="entry name" value="GCV_T"/>
    <property type="match status" value="1"/>
</dbReference>
<organism evidence="4 5">
    <name type="scientific">Streptomyces nogalater</name>
    <dbReference type="NCBI Taxonomy" id="38314"/>
    <lineage>
        <taxon>Bacteria</taxon>
        <taxon>Bacillati</taxon>
        <taxon>Actinomycetota</taxon>
        <taxon>Actinomycetes</taxon>
        <taxon>Kitasatosporales</taxon>
        <taxon>Streptomycetaceae</taxon>
        <taxon>Streptomyces</taxon>
    </lineage>
</organism>
<evidence type="ECO:0000313" key="5">
    <source>
        <dbReference type="Proteomes" id="UP001596065"/>
    </source>
</evidence>
<dbReference type="EMBL" id="JBHSOE010000017">
    <property type="protein sequence ID" value="MFC5656382.1"/>
    <property type="molecule type" value="Genomic_DNA"/>
</dbReference>
<gene>
    <name evidence="4" type="ORF">ACFP3J_12905</name>
</gene>
<feature type="domain" description="GCVT N-terminal" evidence="2">
    <location>
        <begin position="61"/>
        <end position="306"/>
    </location>
</feature>
<protein>
    <submittedName>
        <fullName evidence="4">Glycine cleavage T C-terminal barrel domain-containing protein</fullName>
    </submittedName>
</protein>
<evidence type="ECO:0000256" key="1">
    <source>
        <dbReference type="SAM" id="MobiDB-lite"/>
    </source>
</evidence>
<dbReference type="SUPFAM" id="SSF103025">
    <property type="entry name" value="Folate-binding domain"/>
    <property type="match status" value="1"/>
</dbReference>
<dbReference type="InterPro" id="IPR013977">
    <property type="entry name" value="GcvT_C"/>
</dbReference>
<accession>A0ABW0WDQ3</accession>